<evidence type="ECO:0000256" key="1">
    <source>
        <dbReference type="SAM" id="Phobius"/>
    </source>
</evidence>
<feature type="transmembrane region" description="Helical" evidence="1">
    <location>
        <begin position="57"/>
        <end position="77"/>
    </location>
</feature>
<dbReference type="EMBL" id="JAAXOT010000003">
    <property type="protein sequence ID" value="NKY56045.1"/>
    <property type="molecule type" value="Genomic_DNA"/>
</dbReference>
<name>A0A846YBT9_9NOCA</name>
<organism evidence="2 3">
    <name type="scientific">Nocardia flavorosea</name>
    <dbReference type="NCBI Taxonomy" id="53429"/>
    <lineage>
        <taxon>Bacteria</taxon>
        <taxon>Bacillati</taxon>
        <taxon>Actinomycetota</taxon>
        <taxon>Actinomycetes</taxon>
        <taxon>Mycobacteriales</taxon>
        <taxon>Nocardiaceae</taxon>
        <taxon>Nocardia</taxon>
    </lineage>
</organism>
<evidence type="ECO:0000313" key="3">
    <source>
        <dbReference type="Proteomes" id="UP000570678"/>
    </source>
</evidence>
<keyword evidence="3" id="KW-1185">Reference proteome</keyword>
<gene>
    <name evidence="2" type="ORF">HGA15_07695</name>
</gene>
<keyword evidence="1" id="KW-1133">Transmembrane helix</keyword>
<keyword evidence="1" id="KW-0812">Transmembrane</keyword>
<keyword evidence="1" id="KW-0472">Membrane</keyword>
<evidence type="ECO:0000313" key="2">
    <source>
        <dbReference type="EMBL" id="NKY56045.1"/>
    </source>
</evidence>
<sequence>MTTLIHLLAVLALATNAVVYGTDAFAALVARSVNSRLDDTTMTLSAGWGHYYADARMPPVGITGLVSALAAAVVAALGGRSVSAVAAAVAVVALVVWLALYARIAKPVNVAQKAAAVSGVIPENARALQQRWDSIILPRVGLQLTALIALAVVIAAV</sequence>
<dbReference type="AlphaFoldDB" id="A0A846YBT9"/>
<reference evidence="2 3" key="1">
    <citation type="submission" date="2020-04" db="EMBL/GenBank/DDBJ databases">
        <title>MicrobeNet Type strains.</title>
        <authorList>
            <person name="Nicholson A.C."/>
        </authorList>
    </citation>
    <scope>NUCLEOTIDE SEQUENCE [LARGE SCALE GENOMIC DNA]</scope>
    <source>
        <strain evidence="2 3">JCM 3332</strain>
    </source>
</reference>
<proteinExistence type="predicted"/>
<accession>A0A846YBT9</accession>
<feature type="transmembrane region" description="Helical" evidence="1">
    <location>
        <begin position="136"/>
        <end position="156"/>
    </location>
</feature>
<comment type="caution">
    <text evidence="2">The sequence shown here is derived from an EMBL/GenBank/DDBJ whole genome shotgun (WGS) entry which is preliminary data.</text>
</comment>
<feature type="transmembrane region" description="Helical" evidence="1">
    <location>
        <begin position="84"/>
        <end position="104"/>
    </location>
</feature>
<protein>
    <submittedName>
        <fullName evidence="2">DUF1772 domain-containing protein</fullName>
    </submittedName>
</protein>
<dbReference type="Proteomes" id="UP000570678">
    <property type="component" value="Unassembled WGS sequence"/>
</dbReference>
<dbReference type="RefSeq" id="WP_062972001.1">
    <property type="nucleotide sequence ID" value="NZ_JAAXOT010000003.1"/>
</dbReference>